<proteinExistence type="predicted"/>
<organism evidence="1 2">
    <name type="scientific">Perkinsus chesapeaki</name>
    <name type="common">Clam parasite</name>
    <name type="synonym">Perkinsus andrewsi</name>
    <dbReference type="NCBI Taxonomy" id="330153"/>
    <lineage>
        <taxon>Eukaryota</taxon>
        <taxon>Sar</taxon>
        <taxon>Alveolata</taxon>
        <taxon>Perkinsozoa</taxon>
        <taxon>Perkinsea</taxon>
        <taxon>Perkinsida</taxon>
        <taxon>Perkinsidae</taxon>
        <taxon>Perkinsus</taxon>
    </lineage>
</organism>
<evidence type="ECO:0008006" key="3">
    <source>
        <dbReference type="Google" id="ProtNLM"/>
    </source>
</evidence>
<feature type="non-terminal residue" evidence="1">
    <location>
        <position position="108"/>
    </location>
</feature>
<dbReference type="GO" id="GO:0046912">
    <property type="term" value="F:acyltransferase activity, acyl groups converted into alkyl on transfer"/>
    <property type="evidence" value="ECO:0007669"/>
    <property type="project" value="InterPro"/>
</dbReference>
<dbReference type="Gene3D" id="2.20.28.60">
    <property type="match status" value="1"/>
</dbReference>
<dbReference type="Proteomes" id="UP000591131">
    <property type="component" value="Unassembled WGS sequence"/>
</dbReference>
<accession>A0A7J6L194</accession>
<dbReference type="OrthoDB" id="435022at2759"/>
<reference evidence="1 2" key="1">
    <citation type="submission" date="2020-04" db="EMBL/GenBank/DDBJ databases">
        <title>Perkinsus chesapeaki whole genome sequence.</title>
        <authorList>
            <person name="Bogema D.R."/>
        </authorList>
    </citation>
    <scope>NUCLEOTIDE SEQUENCE [LARGE SCALE GENOMIC DNA]</scope>
    <source>
        <strain evidence="1">ATCC PRA-425</strain>
    </source>
</reference>
<evidence type="ECO:0000313" key="1">
    <source>
        <dbReference type="EMBL" id="KAF4653365.1"/>
    </source>
</evidence>
<gene>
    <name evidence="1" type="ORF">FOL47_010564</name>
</gene>
<sequence length="108" mass="11719">MSYQHRHYSGEQLHIPTGLDHHSFHGSPALAPCKAELHLPDGRIEELPILEGSHGDQFIDIRNLSAHTGLFSFDPGFSCTASCSSAITYIDGPRGDPIKLARISNALA</sequence>
<dbReference type="SUPFAM" id="SSF48256">
    <property type="entry name" value="Citrate synthase"/>
    <property type="match status" value="1"/>
</dbReference>
<dbReference type="PANTHER" id="PTHR42871">
    <property type="entry name" value="CITRATE SYNTHASE"/>
    <property type="match status" value="1"/>
</dbReference>
<name>A0A7J6L194_PERCH</name>
<keyword evidence="2" id="KW-1185">Reference proteome</keyword>
<dbReference type="AlphaFoldDB" id="A0A7J6L194"/>
<evidence type="ECO:0000313" key="2">
    <source>
        <dbReference type="Proteomes" id="UP000591131"/>
    </source>
</evidence>
<protein>
    <recommendedName>
        <fullName evidence="3">Citrate synthase</fullName>
    </recommendedName>
</protein>
<dbReference type="InterPro" id="IPR036969">
    <property type="entry name" value="Citrate_synthase_sf"/>
</dbReference>
<dbReference type="PANTHER" id="PTHR42871:SF1">
    <property type="entry name" value="CITRATE SYNTHASE"/>
    <property type="match status" value="1"/>
</dbReference>
<dbReference type="EMBL" id="JAAPAO010000827">
    <property type="protein sequence ID" value="KAF4653365.1"/>
    <property type="molecule type" value="Genomic_DNA"/>
</dbReference>
<comment type="caution">
    <text evidence="1">The sequence shown here is derived from an EMBL/GenBank/DDBJ whole genome shotgun (WGS) entry which is preliminary data.</text>
</comment>